<feature type="transmembrane region" description="Helical" evidence="5">
    <location>
        <begin position="59"/>
        <end position="80"/>
    </location>
</feature>
<evidence type="ECO:0000256" key="5">
    <source>
        <dbReference type="SAM" id="Phobius"/>
    </source>
</evidence>
<proteinExistence type="predicted"/>
<evidence type="ECO:0000313" key="7">
    <source>
        <dbReference type="EMBL" id="MBX7458149.1"/>
    </source>
</evidence>
<dbReference type="RefSeq" id="WP_221573533.1">
    <property type="nucleotide sequence ID" value="NZ_JAIGNK010000002.1"/>
</dbReference>
<feature type="domain" description="Major facilitator superfamily (MFS) profile" evidence="6">
    <location>
        <begin position="25"/>
        <end position="442"/>
    </location>
</feature>
<dbReference type="PANTHER" id="PTHR23546:SF1">
    <property type="entry name" value="MEMBRANE PROTEIN"/>
    <property type="match status" value="1"/>
</dbReference>
<feature type="transmembrane region" description="Helical" evidence="5">
    <location>
        <begin position="92"/>
        <end position="118"/>
    </location>
</feature>
<dbReference type="Pfam" id="PF07690">
    <property type="entry name" value="MFS_1"/>
    <property type="match status" value="1"/>
</dbReference>
<feature type="transmembrane region" description="Helical" evidence="5">
    <location>
        <begin position="330"/>
        <end position="346"/>
    </location>
</feature>
<feature type="transmembrane region" description="Helical" evidence="5">
    <location>
        <begin position="124"/>
        <end position="149"/>
    </location>
</feature>
<feature type="transmembrane region" description="Helical" evidence="5">
    <location>
        <begin position="352"/>
        <end position="369"/>
    </location>
</feature>
<comment type="caution">
    <text evidence="7">The sequence shown here is derived from an EMBL/GenBank/DDBJ whole genome shotgun (WGS) entry which is preliminary data.</text>
</comment>
<dbReference type="InterPro" id="IPR011701">
    <property type="entry name" value="MFS"/>
</dbReference>
<feature type="transmembrane region" description="Helical" evidence="5">
    <location>
        <begin position="161"/>
        <end position="184"/>
    </location>
</feature>
<dbReference type="PANTHER" id="PTHR23546">
    <property type="entry name" value="TRANSPORT PROTEIN"/>
    <property type="match status" value="1"/>
</dbReference>
<organism evidence="7 8">
    <name type="scientific">Qipengyuania polymorpha</name>
    <dbReference type="NCBI Taxonomy" id="2867234"/>
    <lineage>
        <taxon>Bacteria</taxon>
        <taxon>Pseudomonadati</taxon>
        <taxon>Pseudomonadota</taxon>
        <taxon>Alphaproteobacteria</taxon>
        <taxon>Sphingomonadales</taxon>
        <taxon>Erythrobacteraceae</taxon>
        <taxon>Qipengyuania</taxon>
    </lineage>
</organism>
<evidence type="ECO:0000313" key="8">
    <source>
        <dbReference type="Proteomes" id="UP000783253"/>
    </source>
</evidence>
<feature type="transmembrane region" description="Helical" evidence="5">
    <location>
        <begin position="298"/>
        <end position="318"/>
    </location>
</feature>
<dbReference type="InterPro" id="IPR036259">
    <property type="entry name" value="MFS_trans_sf"/>
</dbReference>
<feature type="transmembrane region" description="Helical" evidence="5">
    <location>
        <begin position="27"/>
        <end position="47"/>
    </location>
</feature>
<keyword evidence="8" id="KW-1185">Reference proteome</keyword>
<accession>A0ABS7IX64</accession>
<evidence type="ECO:0000256" key="1">
    <source>
        <dbReference type="ARBA" id="ARBA00022692"/>
    </source>
</evidence>
<evidence type="ECO:0000259" key="6">
    <source>
        <dbReference type="PROSITE" id="PS50850"/>
    </source>
</evidence>
<keyword evidence="1 5" id="KW-0812">Transmembrane</keyword>
<gene>
    <name evidence="7" type="ORF">K3152_07815</name>
</gene>
<feature type="compositionally biased region" description="Acidic residues" evidence="4">
    <location>
        <begin position="238"/>
        <end position="247"/>
    </location>
</feature>
<feature type="transmembrane region" description="Helical" evidence="5">
    <location>
        <begin position="190"/>
        <end position="208"/>
    </location>
</feature>
<sequence length="449" mass="46862">MADADPKAAVTAPPTARPKTISRERMVLLFMVMLTTAAGNTAMQSVMPSIGTALEIDDVWISLAYSWSALLWVVCAPIWADRSDRRGRKAMMAVGMLGFISSMALCGLALWLGLIGVLGGTAALIAFAVARSLYGGFGSAAPPAVQAYVASRTPRAERTQALSLIASSFGLGTVIGPALAPLMVLPLVGLTGPFIIFALIGVATLMALRLRLPNDEPQFAARGQTYDAPYAGATSSQPEDEEEGEEQIEPRKLRWFEPRLRPWVTVGLLGGHAQAMILGIIGFLVLDRLGLRATPAEGTGPVGLVLMSGALATLLAQWGLIPRLDLGPRAATLSGIVIAAGGVLYLGVADDLHAIALAYAIASLGFGLFRPGSTAGTSLAVTRAEQGQASGVTASVAGASFIYAPALGVWLYGHSDWLGFGLIAALCAIVFSYGWVALQKDSALTTERR</sequence>
<name>A0ABS7IX64_9SPHN</name>
<feature type="region of interest" description="Disordered" evidence="4">
    <location>
        <begin position="230"/>
        <end position="250"/>
    </location>
</feature>
<dbReference type="Proteomes" id="UP000783253">
    <property type="component" value="Unassembled WGS sequence"/>
</dbReference>
<feature type="transmembrane region" description="Helical" evidence="5">
    <location>
        <begin position="263"/>
        <end position="286"/>
    </location>
</feature>
<reference evidence="7 8" key="1">
    <citation type="submission" date="2021-08" db="EMBL/GenBank/DDBJ databases">
        <title>Comparative Genomics Analysis of the Genus Qipengyuania Reveals Extensive Genetic Diversity and Metabolic Versatility, Including the Description of Fifteen Novel Species.</title>
        <authorList>
            <person name="Liu Y."/>
        </authorList>
    </citation>
    <scope>NUCLEOTIDE SEQUENCE [LARGE SCALE GENOMIC DNA]</scope>
    <source>
        <strain evidence="7 8">1NDH17</strain>
    </source>
</reference>
<dbReference type="InterPro" id="IPR020846">
    <property type="entry name" value="MFS_dom"/>
</dbReference>
<evidence type="ECO:0000256" key="3">
    <source>
        <dbReference type="ARBA" id="ARBA00023136"/>
    </source>
</evidence>
<dbReference type="Gene3D" id="1.20.1250.20">
    <property type="entry name" value="MFS general substrate transporter like domains"/>
    <property type="match status" value="1"/>
</dbReference>
<keyword evidence="3 5" id="KW-0472">Membrane</keyword>
<evidence type="ECO:0000256" key="2">
    <source>
        <dbReference type="ARBA" id="ARBA00022989"/>
    </source>
</evidence>
<dbReference type="EMBL" id="JAIGNK010000002">
    <property type="protein sequence ID" value="MBX7458149.1"/>
    <property type="molecule type" value="Genomic_DNA"/>
</dbReference>
<evidence type="ECO:0000256" key="4">
    <source>
        <dbReference type="SAM" id="MobiDB-lite"/>
    </source>
</evidence>
<dbReference type="SUPFAM" id="SSF103473">
    <property type="entry name" value="MFS general substrate transporter"/>
    <property type="match status" value="1"/>
</dbReference>
<protein>
    <submittedName>
        <fullName evidence="7">MFS transporter</fullName>
    </submittedName>
</protein>
<feature type="transmembrane region" description="Helical" evidence="5">
    <location>
        <begin position="389"/>
        <end position="411"/>
    </location>
</feature>
<feature type="transmembrane region" description="Helical" evidence="5">
    <location>
        <begin position="417"/>
        <end position="438"/>
    </location>
</feature>
<keyword evidence="2 5" id="KW-1133">Transmembrane helix</keyword>
<dbReference type="PROSITE" id="PS50850">
    <property type="entry name" value="MFS"/>
    <property type="match status" value="1"/>
</dbReference>